<proteinExistence type="predicted"/>
<dbReference type="Proteomes" id="UP000077069">
    <property type="component" value="Unassembled WGS sequence"/>
</dbReference>
<accession>A0A177C5N6</accession>
<protein>
    <submittedName>
        <fullName evidence="1">Uncharacterized protein</fullName>
    </submittedName>
</protein>
<reference evidence="1 2" key="1">
    <citation type="submission" date="2016-05" db="EMBL/GenBank/DDBJ databases">
        <title>Comparative analysis of secretome profiles of manganese(II)-oxidizing ascomycete fungi.</title>
        <authorList>
            <consortium name="DOE Joint Genome Institute"/>
            <person name="Zeiner C.A."/>
            <person name="Purvine S.O."/>
            <person name="Zink E.M."/>
            <person name="Wu S."/>
            <person name="Pasa-Tolic L."/>
            <person name="Chaput D.L."/>
            <person name="Haridas S."/>
            <person name="Grigoriev I.V."/>
            <person name="Santelli C.M."/>
            <person name="Hansel C.M."/>
        </authorList>
    </citation>
    <scope>NUCLEOTIDE SEQUENCE [LARGE SCALE GENOMIC DNA]</scope>
    <source>
        <strain evidence="1 2">AP3s5-JAC2a</strain>
    </source>
</reference>
<evidence type="ECO:0000313" key="1">
    <source>
        <dbReference type="EMBL" id="OAG02933.1"/>
    </source>
</evidence>
<dbReference type="AlphaFoldDB" id="A0A177C5N6"/>
<gene>
    <name evidence="1" type="ORF">CC84DRAFT_1219861</name>
</gene>
<name>A0A177C5N6_9PLEO</name>
<dbReference type="RefSeq" id="XP_018033298.1">
    <property type="nucleotide sequence ID" value="XM_018183117.1"/>
</dbReference>
<evidence type="ECO:0000313" key="2">
    <source>
        <dbReference type="Proteomes" id="UP000077069"/>
    </source>
</evidence>
<dbReference type="EMBL" id="KV441555">
    <property type="protein sequence ID" value="OAG02933.1"/>
    <property type="molecule type" value="Genomic_DNA"/>
</dbReference>
<dbReference type="GeneID" id="28766603"/>
<sequence>MPLDQIDSCAVTAASELQEVIGSFPHAQDQNLDYFDIVLGKDIVGINRFDFLDFNAVKSILDLHTRVPCDAFKPYCLAILKVGPDIKRPEYDSLERAESRRRLLERMAEYAFKKVLKKEEVTALSKKCEVAEQLEPPPKAKIVLRDGKFVKMFEQAEEA</sequence>
<dbReference type="InParanoid" id="A0A177C5N6"/>
<organism evidence="1 2">
    <name type="scientific">Paraphaeosphaeria sporulosa</name>
    <dbReference type="NCBI Taxonomy" id="1460663"/>
    <lineage>
        <taxon>Eukaryota</taxon>
        <taxon>Fungi</taxon>
        <taxon>Dikarya</taxon>
        <taxon>Ascomycota</taxon>
        <taxon>Pezizomycotina</taxon>
        <taxon>Dothideomycetes</taxon>
        <taxon>Pleosporomycetidae</taxon>
        <taxon>Pleosporales</taxon>
        <taxon>Massarineae</taxon>
        <taxon>Didymosphaeriaceae</taxon>
        <taxon>Paraphaeosphaeria</taxon>
    </lineage>
</organism>
<keyword evidence="2" id="KW-1185">Reference proteome</keyword>